<dbReference type="PATRIC" id="fig|1227493.4.peg.3765"/>
<comment type="caution">
    <text evidence="2">The sequence shown here is derived from an EMBL/GenBank/DDBJ whole genome shotgun (WGS) entry which is preliminary data.</text>
</comment>
<organism evidence="2 3">
    <name type="scientific">Natrialba hulunbeirensis JCM 10989</name>
    <dbReference type="NCBI Taxonomy" id="1227493"/>
    <lineage>
        <taxon>Archaea</taxon>
        <taxon>Methanobacteriati</taxon>
        <taxon>Methanobacteriota</taxon>
        <taxon>Stenosarchaea group</taxon>
        <taxon>Halobacteria</taxon>
        <taxon>Halobacteriales</taxon>
        <taxon>Natrialbaceae</taxon>
        <taxon>Natrialba</taxon>
    </lineage>
</organism>
<proteinExistence type="predicted"/>
<keyword evidence="3" id="KW-1185">Reference proteome</keyword>
<feature type="domain" description="DUF7988" evidence="1">
    <location>
        <begin position="42"/>
        <end position="174"/>
    </location>
</feature>
<dbReference type="Pfam" id="PF25950">
    <property type="entry name" value="DUF7988"/>
    <property type="match status" value="1"/>
</dbReference>
<protein>
    <recommendedName>
        <fullName evidence="1">DUF7988 domain-containing protein</fullName>
    </recommendedName>
</protein>
<reference evidence="2 3" key="1">
    <citation type="journal article" date="2014" name="PLoS Genet.">
        <title>Phylogenetically driven sequencing of extremely halophilic archaea reveals strategies for static and dynamic osmo-response.</title>
        <authorList>
            <person name="Becker E.A."/>
            <person name="Seitzer P.M."/>
            <person name="Tritt A."/>
            <person name="Larsen D."/>
            <person name="Krusor M."/>
            <person name="Yao A.I."/>
            <person name="Wu D."/>
            <person name="Madern D."/>
            <person name="Eisen J.A."/>
            <person name="Darling A.E."/>
            <person name="Facciotti M.T."/>
        </authorList>
    </citation>
    <scope>NUCLEOTIDE SEQUENCE [LARGE SCALE GENOMIC DNA]</scope>
    <source>
        <strain evidence="2 3">JCM 10989</strain>
    </source>
</reference>
<accession>L9ZLU6</accession>
<sequence length="177" mass="19589">MASSNGATTERVQPHRLRQTLKSRELSAFLVDALHTVSHPVRAARRRLRTDHTETIAAIDDCATRITDEWDTARTTNPDPLVESLRAELESTGVLATLPTVLGSAVDATGYELQAQPVPAPPYVVITSRGPVLRATIDPGRLVVRFDVFEVVRTDEPDQRAEYHRLDGVRMEIGLEN</sequence>
<dbReference type="InterPro" id="IPR058294">
    <property type="entry name" value="DUF7988"/>
</dbReference>
<dbReference type="AlphaFoldDB" id="L9ZLU6"/>
<dbReference type="STRING" id="1227493.C483_18708"/>
<evidence type="ECO:0000259" key="1">
    <source>
        <dbReference type="Pfam" id="PF25950"/>
    </source>
</evidence>
<evidence type="ECO:0000313" key="2">
    <source>
        <dbReference type="EMBL" id="ELY87349.1"/>
    </source>
</evidence>
<dbReference type="EMBL" id="AOIM01000042">
    <property type="protein sequence ID" value="ELY87349.1"/>
    <property type="molecule type" value="Genomic_DNA"/>
</dbReference>
<gene>
    <name evidence="2" type="ORF">C483_18708</name>
</gene>
<evidence type="ECO:0000313" key="3">
    <source>
        <dbReference type="Proteomes" id="UP000011519"/>
    </source>
</evidence>
<dbReference type="Proteomes" id="UP000011519">
    <property type="component" value="Unassembled WGS sequence"/>
</dbReference>
<name>L9ZLU6_9EURY</name>